<feature type="domain" description="Ig-like" evidence="21">
    <location>
        <begin position="1"/>
        <end position="82"/>
    </location>
</feature>
<keyword evidence="3" id="KW-0813">Transport</keyword>
<keyword evidence="11" id="KW-0406">Ion transport</keyword>
<comment type="caution">
    <text evidence="22">The sequence shown here is derived from an EMBL/GenBank/DDBJ whole genome shotgun (WGS) entry which is preliminary data.</text>
</comment>
<keyword evidence="8" id="KW-0851">Voltage-gated channel</keyword>
<dbReference type="OrthoDB" id="9440529at2759"/>
<proteinExistence type="inferred from homology"/>
<keyword evidence="17" id="KW-0393">Immunoglobulin domain</keyword>
<comment type="subcellular location">
    <subcellularLocation>
        <location evidence="1">Cell membrane</location>
        <topology evidence="1">Single-pass type I membrane protein</topology>
    </subcellularLocation>
</comment>
<keyword evidence="6 20" id="KW-0812">Transmembrane</keyword>
<evidence type="ECO:0000256" key="4">
    <source>
        <dbReference type="ARBA" id="ARBA00022461"/>
    </source>
</evidence>
<comment type="subunit">
    <text evidence="19">A voltage-gated sodium (Nav) channel consists of an ion-conducting pore-forming alpha subunit functional on its own that is regulated by one or more beta subunits. Forms homodimers and homotrimers. SCN3B is non-covalently associated with alpha subunits and induces the formation of alpha subunit oligomers, including trimers. Interacts with SCN5A/Nav1.5; regulatory subunit of SCN5A/Nav1.5. Interacts with SCN7A/Nav2.1; probable regulatory subunit of SCN7A/Nav2.1. Interacts with SCN10A; regulatory subunit of SCN10A/Nav1.8. Interacts with NFASC; probably involved in targeting the sodium channels to the nodes of Ranvier.</text>
</comment>
<reference evidence="22" key="1">
    <citation type="journal article" date="2023" name="Science">
        <title>Genome structures resolve the early diversification of teleost fishes.</title>
        <authorList>
            <person name="Parey E."/>
            <person name="Louis A."/>
            <person name="Montfort J."/>
            <person name="Bouchez O."/>
            <person name="Roques C."/>
            <person name="Iampietro C."/>
            <person name="Lluch J."/>
            <person name="Castinel A."/>
            <person name="Donnadieu C."/>
            <person name="Desvignes T."/>
            <person name="Floi Bucao C."/>
            <person name="Jouanno E."/>
            <person name="Wen M."/>
            <person name="Mejri S."/>
            <person name="Dirks R."/>
            <person name="Jansen H."/>
            <person name="Henkel C."/>
            <person name="Chen W.J."/>
            <person name="Zahm M."/>
            <person name="Cabau C."/>
            <person name="Klopp C."/>
            <person name="Thompson A.W."/>
            <person name="Robinson-Rechavi M."/>
            <person name="Braasch I."/>
            <person name="Lecointre G."/>
            <person name="Bobe J."/>
            <person name="Postlethwait J.H."/>
            <person name="Berthelot C."/>
            <person name="Roest Crollius H."/>
            <person name="Guiguen Y."/>
        </authorList>
    </citation>
    <scope>NUCLEOTIDE SEQUENCE</scope>
    <source>
        <strain evidence="22">WJC10195</strain>
    </source>
</reference>
<evidence type="ECO:0000256" key="6">
    <source>
        <dbReference type="ARBA" id="ARBA00022692"/>
    </source>
</evidence>
<dbReference type="InterPro" id="IPR027098">
    <property type="entry name" value="Na_channel_b1/b3"/>
</dbReference>
<dbReference type="EMBL" id="JAINUF010000010">
    <property type="protein sequence ID" value="KAJ8347557.1"/>
    <property type="molecule type" value="Genomic_DNA"/>
</dbReference>
<keyword evidence="10" id="KW-0915">Sodium</keyword>
<evidence type="ECO:0000256" key="11">
    <source>
        <dbReference type="ARBA" id="ARBA00023065"/>
    </source>
</evidence>
<evidence type="ECO:0000256" key="12">
    <source>
        <dbReference type="ARBA" id="ARBA00023136"/>
    </source>
</evidence>
<dbReference type="GO" id="GO:0086005">
    <property type="term" value="P:ventricular cardiac muscle cell action potential"/>
    <property type="evidence" value="ECO:0007669"/>
    <property type="project" value="TreeGrafter"/>
</dbReference>
<feature type="transmembrane region" description="Helical" evidence="20">
    <location>
        <begin position="106"/>
        <end position="128"/>
    </location>
</feature>
<keyword evidence="7" id="KW-0732">Signal</keyword>
<dbReference type="Proteomes" id="UP001152622">
    <property type="component" value="Chromosome 10"/>
</dbReference>
<evidence type="ECO:0000256" key="20">
    <source>
        <dbReference type="SAM" id="Phobius"/>
    </source>
</evidence>
<evidence type="ECO:0000256" key="7">
    <source>
        <dbReference type="ARBA" id="ARBA00022729"/>
    </source>
</evidence>
<dbReference type="GO" id="GO:0005272">
    <property type="term" value="F:sodium channel activity"/>
    <property type="evidence" value="ECO:0007669"/>
    <property type="project" value="UniProtKB-KW"/>
</dbReference>
<keyword evidence="12 20" id="KW-0472">Membrane</keyword>
<dbReference type="InterPro" id="IPR036179">
    <property type="entry name" value="Ig-like_dom_sf"/>
</dbReference>
<evidence type="ECO:0000256" key="8">
    <source>
        <dbReference type="ARBA" id="ARBA00022882"/>
    </source>
</evidence>
<keyword evidence="5" id="KW-1003">Cell membrane</keyword>
<dbReference type="GO" id="GO:0044325">
    <property type="term" value="F:transmembrane transporter binding"/>
    <property type="evidence" value="ECO:0007669"/>
    <property type="project" value="TreeGrafter"/>
</dbReference>
<evidence type="ECO:0000256" key="15">
    <source>
        <dbReference type="ARBA" id="ARBA00023201"/>
    </source>
</evidence>
<evidence type="ECO:0000256" key="17">
    <source>
        <dbReference type="ARBA" id="ARBA00023319"/>
    </source>
</evidence>
<evidence type="ECO:0000256" key="5">
    <source>
        <dbReference type="ARBA" id="ARBA00022475"/>
    </source>
</evidence>
<dbReference type="AlphaFoldDB" id="A0A9Q1EYG3"/>
<dbReference type="PROSITE" id="PS50835">
    <property type="entry name" value="IG_LIKE"/>
    <property type="match status" value="1"/>
</dbReference>
<evidence type="ECO:0000259" key="21">
    <source>
        <dbReference type="PROSITE" id="PS50835"/>
    </source>
</evidence>
<keyword evidence="14" id="KW-0325">Glycoprotein</keyword>
<keyword evidence="16" id="KW-0407">Ion channel</keyword>
<keyword evidence="4" id="KW-0894">Sodium channel</keyword>
<dbReference type="GO" id="GO:0019871">
    <property type="term" value="F:sodium channel inhibitor activity"/>
    <property type="evidence" value="ECO:0007669"/>
    <property type="project" value="TreeGrafter"/>
</dbReference>
<dbReference type="Gene3D" id="2.60.40.10">
    <property type="entry name" value="Immunoglobulins"/>
    <property type="match status" value="1"/>
</dbReference>
<organism evidence="22 23">
    <name type="scientific">Synaphobranchus kaupii</name>
    <name type="common">Kaup's arrowtooth eel</name>
    <dbReference type="NCBI Taxonomy" id="118154"/>
    <lineage>
        <taxon>Eukaryota</taxon>
        <taxon>Metazoa</taxon>
        <taxon>Chordata</taxon>
        <taxon>Craniata</taxon>
        <taxon>Vertebrata</taxon>
        <taxon>Euteleostomi</taxon>
        <taxon>Actinopterygii</taxon>
        <taxon>Neopterygii</taxon>
        <taxon>Teleostei</taxon>
        <taxon>Anguilliformes</taxon>
        <taxon>Synaphobranchidae</taxon>
        <taxon>Synaphobranchus</taxon>
    </lineage>
</organism>
<keyword evidence="13" id="KW-1015">Disulfide bond</keyword>
<dbReference type="GO" id="GO:0001518">
    <property type="term" value="C:voltage-gated sodium channel complex"/>
    <property type="evidence" value="ECO:0007669"/>
    <property type="project" value="InterPro"/>
</dbReference>
<evidence type="ECO:0000313" key="23">
    <source>
        <dbReference type="Proteomes" id="UP001152622"/>
    </source>
</evidence>
<evidence type="ECO:0000256" key="16">
    <source>
        <dbReference type="ARBA" id="ARBA00023303"/>
    </source>
</evidence>
<dbReference type="PANTHER" id="PTHR10546">
    <property type="entry name" value="SODIUM CHANNEL SUBUNIT BETA-1 AND 3"/>
    <property type="match status" value="1"/>
</dbReference>
<evidence type="ECO:0000256" key="1">
    <source>
        <dbReference type="ARBA" id="ARBA00004251"/>
    </source>
</evidence>
<evidence type="ECO:0000313" key="22">
    <source>
        <dbReference type="EMBL" id="KAJ8347557.1"/>
    </source>
</evidence>
<evidence type="ECO:0000256" key="2">
    <source>
        <dbReference type="ARBA" id="ARBA00010404"/>
    </source>
</evidence>
<dbReference type="InterPro" id="IPR007110">
    <property type="entry name" value="Ig-like_dom"/>
</dbReference>
<accession>A0A9Q1EYG3</accession>
<dbReference type="InterPro" id="IPR013106">
    <property type="entry name" value="Ig_V-set"/>
</dbReference>
<dbReference type="GO" id="GO:0086091">
    <property type="term" value="P:regulation of heart rate by cardiac conduction"/>
    <property type="evidence" value="ECO:0007669"/>
    <property type="project" value="TreeGrafter"/>
</dbReference>
<evidence type="ECO:0000256" key="13">
    <source>
        <dbReference type="ARBA" id="ARBA00023157"/>
    </source>
</evidence>
<evidence type="ECO:0000256" key="3">
    <source>
        <dbReference type="ARBA" id="ARBA00022448"/>
    </source>
</evidence>
<dbReference type="PANTHER" id="PTHR10546:SF1">
    <property type="entry name" value="SODIUM CHANNEL SUBUNIT BETA-3"/>
    <property type="match status" value="1"/>
</dbReference>
<name>A0A9Q1EYG3_SYNKA</name>
<evidence type="ECO:0000256" key="10">
    <source>
        <dbReference type="ARBA" id="ARBA00023053"/>
    </source>
</evidence>
<evidence type="ECO:0000256" key="14">
    <source>
        <dbReference type="ARBA" id="ARBA00023180"/>
    </source>
</evidence>
<dbReference type="Pfam" id="PF07686">
    <property type="entry name" value="V-set"/>
    <property type="match status" value="1"/>
</dbReference>
<keyword evidence="9 20" id="KW-1133">Transmembrane helix</keyword>
<protein>
    <recommendedName>
        <fullName evidence="18">Sodium channel regulatory subunit beta-3</fullName>
    </recommendedName>
</protein>
<keyword evidence="23" id="KW-1185">Reference proteome</keyword>
<gene>
    <name evidence="22" type="ORF">SKAU_G00261460</name>
</gene>
<dbReference type="InterPro" id="IPR013783">
    <property type="entry name" value="Ig-like_fold"/>
</dbReference>
<keyword evidence="15" id="KW-0739">Sodium transport</keyword>
<dbReference type="SUPFAM" id="SSF48726">
    <property type="entry name" value="Immunoglobulin"/>
    <property type="match status" value="1"/>
</dbReference>
<evidence type="ECO:0000256" key="9">
    <source>
        <dbReference type="ARBA" id="ARBA00022989"/>
    </source>
</evidence>
<dbReference type="FunFam" id="2.60.40.10:FF:000375">
    <property type="entry name" value="Sodium channel beta 1 subunit"/>
    <property type="match status" value="1"/>
</dbReference>
<comment type="similarity">
    <text evidence="2">Belongs to the sodium channel auxiliary subunit SCN3B (TC 8.A.17) family.</text>
</comment>
<evidence type="ECO:0000256" key="19">
    <source>
        <dbReference type="ARBA" id="ARBA00049669"/>
    </source>
</evidence>
<sequence>MKLTCISCQKRAEISMETQVNWYYVNKDNSTIHIFQYIDEAKYLEGRWKSRLLWVGGSNLQDLSIIIVNVSLNDTGTYKCEVIRKMTNMPAFVITKFINLVVREEVITMSILLALLSFWLLVVLVHCFRKIARAEVHAQDSLNDCLAIPTENKDDAETIIED</sequence>
<evidence type="ECO:0000256" key="18">
    <source>
        <dbReference type="ARBA" id="ARBA00044530"/>
    </source>
</evidence>